<dbReference type="EMBL" id="DVHM01000124">
    <property type="protein sequence ID" value="HIR71168.1"/>
    <property type="molecule type" value="Genomic_DNA"/>
</dbReference>
<name>A0A9D1EAD3_9FIRM</name>
<keyword evidence="3" id="KW-0805">Transcription regulation</keyword>
<gene>
    <name evidence="8" type="primary">sigK</name>
    <name evidence="8" type="ORF">IAA55_07790</name>
</gene>
<accession>A0A9D1EAD3</accession>
<dbReference type="PROSITE" id="PS00715">
    <property type="entry name" value="SIGMA70_1"/>
    <property type="match status" value="1"/>
</dbReference>
<evidence type="ECO:0000313" key="9">
    <source>
        <dbReference type="Proteomes" id="UP000823912"/>
    </source>
</evidence>
<keyword evidence="5" id="KW-0238">DNA-binding</keyword>
<comment type="similarity">
    <text evidence="1">Belongs to the sigma-70 factor family.</text>
</comment>
<dbReference type="CDD" id="cd06171">
    <property type="entry name" value="Sigma70_r4"/>
    <property type="match status" value="1"/>
</dbReference>
<keyword evidence="6" id="KW-0804">Transcription</keyword>
<dbReference type="Gene3D" id="1.10.10.10">
    <property type="entry name" value="Winged helix-like DNA-binding domain superfamily/Winged helix DNA-binding domain"/>
    <property type="match status" value="1"/>
</dbReference>
<evidence type="ECO:0000256" key="5">
    <source>
        <dbReference type="ARBA" id="ARBA00023125"/>
    </source>
</evidence>
<dbReference type="InterPro" id="IPR036388">
    <property type="entry name" value="WH-like_DNA-bd_sf"/>
</dbReference>
<dbReference type="InterPro" id="IPR050813">
    <property type="entry name" value="Sigma-70_Factor"/>
</dbReference>
<dbReference type="NCBIfam" id="TIGR02937">
    <property type="entry name" value="sigma70-ECF"/>
    <property type="match status" value="1"/>
</dbReference>
<dbReference type="GO" id="GO:0003677">
    <property type="term" value="F:DNA binding"/>
    <property type="evidence" value="ECO:0007669"/>
    <property type="project" value="UniProtKB-KW"/>
</dbReference>
<keyword evidence="4" id="KW-0731">Sigma factor</keyword>
<dbReference type="Gene3D" id="1.20.120.1810">
    <property type="match status" value="1"/>
</dbReference>
<evidence type="ECO:0000256" key="2">
    <source>
        <dbReference type="ARBA" id="ARBA00022969"/>
    </source>
</evidence>
<organism evidence="8 9">
    <name type="scientific">Candidatus Pullilachnospira gallistercoris</name>
    <dbReference type="NCBI Taxonomy" id="2840911"/>
    <lineage>
        <taxon>Bacteria</taxon>
        <taxon>Bacillati</taxon>
        <taxon>Bacillota</taxon>
        <taxon>Clostridia</taxon>
        <taxon>Lachnospirales</taxon>
        <taxon>Lachnospiraceae</taxon>
        <taxon>Lachnospiraceae incertae sedis</taxon>
        <taxon>Candidatus Pullilachnospira</taxon>
    </lineage>
</organism>
<dbReference type="InterPro" id="IPR007630">
    <property type="entry name" value="RNA_pol_sigma70_r4"/>
</dbReference>
<dbReference type="InterPro" id="IPR014284">
    <property type="entry name" value="RNA_pol_sigma-70_dom"/>
</dbReference>
<evidence type="ECO:0000256" key="4">
    <source>
        <dbReference type="ARBA" id="ARBA00023082"/>
    </source>
</evidence>
<dbReference type="InterPro" id="IPR001387">
    <property type="entry name" value="Cro/C1-type_HTH"/>
</dbReference>
<evidence type="ECO:0000259" key="7">
    <source>
        <dbReference type="PROSITE" id="PS50943"/>
    </source>
</evidence>
<dbReference type="Pfam" id="PF04545">
    <property type="entry name" value="Sigma70_r4"/>
    <property type="match status" value="1"/>
</dbReference>
<dbReference type="PROSITE" id="PS50943">
    <property type="entry name" value="HTH_CROC1"/>
    <property type="match status" value="1"/>
</dbReference>
<comment type="caution">
    <text evidence="8">The sequence shown here is derived from an EMBL/GenBank/DDBJ whole genome shotgun (WGS) entry which is preliminary data.</text>
</comment>
<protein>
    <submittedName>
        <fullName evidence="8">RNA polymerase sporulation sigma factor SigK</fullName>
    </submittedName>
</protein>
<reference evidence="8" key="1">
    <citation type="submission" date="2020-10" db="EMBL/GenBank/DDBJ databases">
        <authorList>
            <person name="Gilroy R."/>
        </authorList>
    </citation>
    <scope>NUCLEOTIDE SEQUENCE</scope>
    <source>
        <strain evidence="8">ChiSjej5B23-6657</strain>
    </source>
</reference>
<reference evidence="8" key="2">
    <citation type="journal article" date="2021" name="PeerJ">
        <title>Extensive microbial diversity within the chicken gut microbiome revealed by metagenomics and culture.</title>
        <authorList>
            <person name="Gilroy R."/>
            <person name="Ravi A."/>
            <person name="Getino M."/>
            <person name="Pursley I."/>
            <person name="Horton D.L."/>
            <person name="Alikhan N.F."/>
            <person name="Baker D."/>
            <person name="Gharbi K."/>
            <person name="Hall N."/>
            <person name="Watson M."/>
            <person name="Adriaenssens E.M."/>
            <person name="Foster-Nyarko E."/>
            <person name="Jarju S."/>
            <person name="Secka A."/>
            <person name="Antonio M."/>
            <person name="Oren A."/>
            <person name="Chaudhuri R.R."/>
            <person name="La Ragione R."/>
            <person name="Hildebrand F."/>
            <person name="Pallen M.J."/>
        </authorList>
    </citation>
    <scope>NUCLEOTIDE SEQUENCE</scope>
    <source>
        <strain evidence="8">ChiSjej5B23-6657</strain>
    </source>
</reference>
<dbReference type="SUPFAM" id="SSF88659">
    <property type="entry name" value="Sigma3 and sigma4 domains of RNA polymerase sigma factors"/>
    <property type="match status" value="1"/>
</dbReference>
<dbReference type="GO" id="GO:0006352">
    <property type="term" value="P:DNA-templated transcription initiation"/>
    <property type="evidence" value="ECO:0007669"/>
    <property type="project" value="InterPro"/>
</dbReference>
<dbReference type="PIRSF" id="PIRSF000770">
    <property type="entry name" value="RNA_pol_sigma-SigE/K"/>
    <property type="match status" value="1"/>
</dbReference>
<dbReference type="SUPFAM" id="SSF88946">
    <property type="entry name" value="Sigma2 domain of RNA polymerase sigma factors"/>
    <property type="match status" value="1"/>
</dbReference>
<dbReference type="InterPro" id="IPR013325">
    <property type="entry name" value="RNA_pol_sigma_r2"/>
</dbReference>
<dbReference type="NCBIfam" id="NF004471">
    <property type="entry name" value="PRK05803.1"/>
    <property type="match status" value="1"/>
</dbReference>
<dbReference type="Pfam" id="PF04542">
    <property type="entry name" value="Sigma70_r2"/>
    <property type="match status" value="1"/>
</dbReference>
<dbReference type="InterPro" id="IPR013324">
    <property type="entry name" value="RNA_pol_sigma_r3/r4-like"/>
</dbReference>
<dbReference type="InterPro" id="IPR000943">
    <property type="entry name" value="RNA_pol_sigma70"/>
</dbReference>
<dbReference type="PANTHER" id="PTHR30376">
    <property type="entry name" value="SIGMA FACTOR RPOH HEAT SHOCK RELATED"/>
    <property type="match status" value="1"/>
</dbReference>
<proteinExistence type="inferred from homology"/>
<evidence type="ECO:0000256" key="6">
    <source>
        <dbReference type="ARBA" id="ARBA00023163"/>
    </source>
</evidence>
<dbReference type="GO" id="GO:0016987">
    <property type="term" value="F:sigma factor activity"/>
    <property type="evidence" value="ECO:0007669"/>
    <property type="project" value="UniProtKB-KW"/>
</dbReference>
<dbReference type="PANTHER" id="PTHR30376:SF3">
    <property type="entry name" value="RNA POLYMERASE SIGMA FACTOR RPOH"/>
    <property type="match status" value="1"/>
</dbReference>
<dbReference type="GO" id="GO:0030435">
    <property type="term" value="P:sporulation resulting in formation of a cellular spore"/>
    <property type="evidence" value="ECO:0007669"/>
    <property type="project" value="UniProtKB-KW"/>
</dbReference>
<dbReference type="Proteomes" id="UP000823912">
    <property type="component" value="Unassembled WGS sequence"/>
</dbReference>
<evidence type="ECO:0000256" key="1">
    <source>
        <dbReference type="ARBA" id="ARBA00007788"/>
    </source>
</evidence>
<evidence type="ECO:0000313" key="8">
    <source>
        <dbReference type="EMBL" id="HIR71168.1"/>
    </source>
</evidence>
<sequence length="220" mass="25272">MKTFLTPLSTQEENAYLRRMASGDREAKRKLVEHNMRLVAHVAKKYYNSEDDMEDMISIGTIGLLKAVDTYNPGKGSKLATYAARCIDNELLMYFRGKKKRAKDISIYEPIGTDKEGNQIHLFDVLEEETVDVVEQMEHEKDLATLRRLLPSVLSDREYQIISMRYGIGRNAHITQREAAQRLGISRSYVSRIEKKALGKLREAFFAQNGPQGSRRNKKK</sequence>
<feature type="domain" description="HTH cro/C1-type" evidence="7">
    <location>
        <begin position="174"/>
        <end position="195"/>
    </location>
</feature>
<keyword evidence="2" id="KW-0749">Sporulation</keyword>
<dbReference type="PRINTS" id="PR00046">
    <property type="entry name" value="SIGMA70FCT"/>
</dbReference>
<evidence type="ECO:0000256" key="3">
    <source>
        <dbReference type="ARBA" id="ARBA00023015"/>
    </source>
</evidence>
<dbReference type="InterPro" id="IPR007627">
    <property type="entry name" value="RNA_pol_sigma70_r2"/>
</dbReference>
<dbReference type="AlphaFoldDB" id="A0A9D1EAD3"/>